<evidence type="ECO:0000313" key="14">
    <source>
        <dbReference type="EnsemblMetazoa" id="XP_032455040"/>
    </source>
</evidence>
<accession>A0A7M7QWL0</accession>
<dbReference type="FunCoup" id="A0A7M7QWL0">
    <property type="interactions" value="1898"/>
</dbReference>
<dbReference type="GO" id="GO:0015031">
    <property type="term" value="P:protein transport"/>
    <property type="evidence" value="ECO:0007669"/>
    <property type="project" value="UniProtKB-KW"/>
</dbReference>
<gene>
    <name evidence="14" type="primary">100120487</name>
</gene>
<name>A0A7M7QWL0_NASVI</name>
<proteinExistence type="predicted"/>
<dbReference type="GO" id="GO:0005789">
    <property type="term" value="C:endoplasmic reticulum membrane"/>
    <property type="evidence" value="ECO:0007669"/>
    <property type="project" value="UniProtKB-SubCell"/>
</dbReference>
<evidence type="ECO:0000256" key="2">
    <source>
        <dbReference type="ARBA" id="ARBA00022448"/>
    </source>
</evidence>
<keyword evidence="3 11" id="KW-0853">WD repeat</keyword>
<protein>
    <recommendedName>
        <fullName evidence="16">Prolactin regulatory element-binding protein</fullName>
    </recommendedName>
</protein>
<keyword evidence="5" id="KW-0677">Repeat</keyword>
<keyword evidence="2" id="KW-0813">Transport</keyword>
<keyword evidence="7" id="KW-0931">ER-Golgi transport</keyword>
<feature type="repeat" description="WD" evidence="11">
    <location>
        <begin position="214"/>
        <end position="255"/>
    </location>
</feature>
<dbReference type="SUPFAM" id="SSF50978">
    <property type="entry name" value="WD40 repeat-like"/>
    <property type="match status" value="1"/>
</dbReference>
<dbReference type="InterPro" id="IPR045260">
    <property type="entry name" value="Sec12-like"/>
</dbReference>
<dbReference type="InterPro" id="IPR019775">
    <property type="entry name" value="WD40_repeat_CS"/>
</dbReference>
<dbReference type="EnsemblMetazoa" id="XM_032599149">
    <property type="protein sequence ID" value="XP_032455040"/>
    <property type="gene ID" value="LOC100120487"/>
</dbReference>
<dbReference type="InterPro" id="IPR001680">
    <property type="entry name" value="WD40_rpt"/>
</dbReference>
<dbReference type="GO" id="GO:0006888">
    <property type="term" value="P:endoplasmic reticulum to Golgi vesicle-mediated transport"/>
    <property type="evidence" value="ECO:0007669"/>
    <property type="project" value="TreeGrafter"/>
</dbReference>
<dbReference type="InterPro" id="IPR036322">
    <property type="entry name" value="WD40_repeat_dom_sf"/>
</dbReference>
<keyword evidence="15" id="KW-1185">Reference proteome</keyword>
<reference evidence="14" key="1">
    <citation type="submission" date="2021-01" db="UniProtKB">
        <authorList>
            <consortium name="EnsemblMetazoa"/>
        </authorList>
    </citation>
    <scope>IDENTIFICATION</scope>
</reference>
<organism evidence="14 15">
    <name type="scientific">Nasonia vitripennis</name>
    <name type="common">Parasitic wasp</name>
    <dbReference type="NCBI Taxonomy" id="7425"/>
    <lineage>
        <taxon>Eukaryota</taxon>
        <taxon>Metazoa</taxon>
        <taxon>Ecdysozoa</taxon>
        <taxon>Arthropoda</taxon>
        <taxon>Hexapoda</taxon>
        <taxon>Insecta</taxon>
        <taxon>Pterygota</taxon>
        <taxon>Neoptera</taxon>
        <taxon>Endopterygota</taxon>
        <taxon>Hymenoptera</taxon>
        <taxon>Apocrita</taxon>
        <taxon>Proctotrupomorpha</taxon>
        <taxon>Chalcidoidea</taxon>
        <taxon>Pteromalidae</taxon>
        <taxon>Pteromalinae</taxon>
        <taxon>Nasonia</taxon>
    </lineage>
</organism>
<dbReference type="InParanoid" id="A0A7M7QWL0"/>
<keyword evidence="9 13" id="KW-1133">Transmembrane helix</keyword>
<comment type="subcellular location">
    <subcellularLocation>
        <location evidence="1">Endoplasmic reticulum membrane</location>
        <topology evidence="1">Single-pass membrane protein</topology>
    </subcellularLocation>
</comment>
<dbReference type="OrthoDB" id="2013972at2759"/>
<dbReference type="AlphaFoldDB" id="A0A7M7QWL0"/>
<evidence type="ECO:0008006" key="16">
    <source>
        <dbReference type="Google" id="ProtNLM"/>
    </source>
</evidence>
<dbReference type="SMART" id="SM00320">
    <property type="entry name" value="WD40"/>
    <property type="match status" value="3"/>
</dbReference>
<evidence type="ECO:0000256" key="6">
    <source>
        <dbReference type="ARBA" id="ARBA00022824"/>
    </source>
</evidence>
<dbReference type="InterPro" id="IPR015943">
    <property type="entry name" value="WD40/YVTN_repeat-like_dom_sf"/>
</dbReference>
<dbReference type="GO" id="GO:0005085">
    <property type="term" value="F:guanyl-nucleotide exchange factor activity"/>
    <property type="evidence" value="ECO:0007669"/>
    <property type="project" value="InterPro"/>
</dbReference>
<dbReference type="PROSITE" id="PS50082">
    <property type="entry name" value="WD_REPEATS_2"/>
    <property type="match status" value="2"/>
</dbReference>
<dbReference type="PROSITE" id="PS50294">
    <property type="entry name" value="WD_REPEATS_REGION"/>
    <property type="match status" value="1"/>
</dbReference>
<evidence type="ECO:0000256" key="4">
    <source>
        <dbReference type="ARBA" id="ARBA00022692"/>
    </source>
</evidence>
<evidence type="ECO:0000256" key="3">
    <source>
        <dbReference type="ARBA" id="ARBA00022574"/>
    </source>
</evidence>
<evidence type="ECO:0000313" key="15">
    <source>
        <dbReference type="Proteomes" id="UP000002358"/>
    </source>
</evidence>
<evidence type="ECO:0000256" key="5">
    <source>
        <dbReference type="ARBA" id="ARBA00022737"/>
    </source>
</evidence>
<keyword evidence="10 13" id="KW-0472">Membrane</keyword>
<evidence type="ECO:0000256" key="7">
    <source>
        <dbReference type="ARBA" id="ARBA00022892"/>
    </source>
</evidence>
<evidence type="ECO:0000256" key="11">
    <source>
        <dbReference type="PROSITE-ProRule" id="PRU00221"/>
    </source>
</evidence>
<dbReference type="PROSITE" id="PS00678">
    <property type="entry name" value="WD_REPEATS_1"/>
    <property type="match status" value="1"/>
</dbReference>
<dbReference type="Gene3D" id="2.130.10.10">
    <property type="entry name" value="YVTN repeat-like/Quinoprotein amine dehydrogenase"/>
    <property type="match status" value="1"/>
</dbReference>
<dbReference type="PANTHER" id="PTHR23284">
    <property type="entry name" value="PROLACTIN REGULATORY ELEMENT BINDING PROTEIN"/>
    <property type="match status" value="1"/>
</dbReference>
<sequence length="442" mass="49554">MSWSRRKDGLLAKVNFPPYTLEMLTSRHVLVGGGGGSSKTGVANGFEIFELSHDGTQFVAEEFTRYETGPNVVMNSATHNDGKRMWLVAGQESHCQLYNIQAKVVVTENGEIPKKTGFPSREELRQRRKSERKDETPLKRENVEEIKDEEPKAKHKKLQLIIKPLDSIQTDFGKAEPFQRVVRISPNGGLMATGGTDGYVRLWNFPQMIKLHDLMGHSKEIDDIDFCPKSKHLATVAKDGKLIIWDVTSGSKTKELTWTPSDDEKSFFKRCRFRKTVADSPAIPQQLFALSKSLPPRDRRNRSKTQYGYLQLWSVDLGKIEKLVTYKEDLSALAASDDGKFVAVGTMSSGTVDMFIAFSLQKVWHVPGAHKMFITDLEFLPTKLDGPAITSNAEAAVVSCSIDNKICIHSIPFRHALPVWLFLIFIVLSICGAFILCSYLGI</sequence>
<feature type="region of interest" description="Disordered" evidence="12">
    <location>
        <begin position="112"/>
        <end position="150"/>
    </location>
</feature>
<feature type="compositionally biased region" description="Basic and acidic residues" evidence="12">
    <location>
        <begin position="120"/>
        <end position="150"/>
    </location>
</feature>
<keyword evidence="4 13" id="KW-0812">Transmembrane</keyword>
<evidence type="ECO:0000256" key="8">
    <source>
        <dbReference type="ARBA" id="ARBA00022927"/>
    </source>
</evidence>
<keyword evidence="8" id="KW-0653">Protein transport</keyword>
<dbReference type="GO" id="GO:0003400">
    <property type="term" value="P:regulation of COPII vesicle coating"/>
    <property type="evidence" value="ECO:0007669"/>
    <property type="project" value="TreeGrafter"/>
</dbReference>
<evidence type="ECO:0000256" key="10">
    <source>
        <dbReference type="ARBA" id="ARBA00023136"/>
    </source>
</evidence>
<evidence type="ECO:0000256" key="1">
    <source>
        <dbReference type="ARBA" id="ARBA00004389"/>
    </source>
</evidence>
<evidence type="ECO:0000256" key="13">
    <source>
        <dbReference type="SAM" id="Phobius"/>
    </source>
</evidence>
<feature type="repeat" description="WD" evidence="11">
    <location>
        <begin position="182"/>
        <end position="204"/>
    </location>
</feature>
<evidence type="ECO:0000256" key="9">
    <source>
        <dbReference type="ARBA" id="ARBA00022989"/>
    </source>
</evidence>
<dbReference type="Proteomes" id="UP000002358">
    <property type="component" value="Chromosome 4"/>
</dbReference>
<dbReference type="PANTHER" id="PTHR23284:SF0">
    <property type="entry name" value="PROLACTIN REGULATORY ELEMENT-BINDING PROTEIN"/>
    <property type="match status" value="1"/>
</dbReference>
<dbReference type="Pfam" id="PF00400">
    <property type="entry name" value="WD40"/>
    <property type="match status" value="2"/>
</dbReference>
<evidence type="ECO:0000256" key="12">
    <source>
        <dbReference type="SAM" id="MobiDB-lite"/>
    </source>
</evidence>
<dbReference type="SMR" id="A0A7M7QWL0"/>
<feature type="transmembrane region" description="Helical" evidence="13">
    <location>
        <begin position="417"/>
        <end position="441"/>
    </location>
</feature>
<keyword evidence="6" id="KW-0256">Endoplasmic reticulum</keyword>